<feature type="compositionally biased region" description="Basic and acidic residues" evidence="1">
    <location>
        <begin position="60"/>
        <end position="83"/>
    </location>
</feature>
<feature type="region of interest" description="Disordered" evidence="1">
    <location>
        <begin position="58"/>
        <end position="83"/>
    </location>
</feature>
<accession>A0ABQ9Z094</accession>
<evidence type="ECO:0000313" key="2">
    <source>
        <dbReference type="EMBL" id="KAK4006322.1"/>
    </source>
</evidence>
<name>A0ABQ9Z094_9CRUS</name>
<evidence type="ECO:0000313" key="3">
    <source>
        <dbReference type="Proteomes" id="UP001234178"/>
    </source>
</evidence>
<protein>
    <submittedName>
        <fullName evidence="2">Uncharacterized protein</fullName>
    </submittedName>
</protein>
<organism evidence="2 3">
    <name type="scientific">Daphnia magna</name>
    <dbReference type="NCBI Taxonomy" id="35525"/>
    <lineage>
        <taxon>Eukaryota</taxon>
        <taxon>Metazoa</taxon>
        <taxon>Ecdysozoa</taxon>
        <taxon>Arthropoda</taxon>
        <taxon>Crustacea</taxon>
        <taxon>Branchiopoda</taxon>
        <taxon>Diplostraca</taxon>
        <taxon>Cladocera</taxon>
        <taxon>Anomopoda</taxon>
        <taxon>Daphniidae</taxon>
        <taxon>Daphnia</taxon>
    </lineage>
</organism>
<gene>
    <name evidence="2" type="ORF">OUZ56_011476</name>
</gene>
<comment type="caution">
    <text evidence="2">The sequence shown here is derived from an EMBL/GenBank/DDBJ whole genome shotgun (WGS) entry which is preliminary data.</text>
</comment>
<keyword evidence="3" id="KW-1185">Reference proteome</keyword>
<evidence type="ECO:0000256" key="1">
    <source>
        <dbReference type="SAM" id="MobiDB-lite"/>
    </source>
</evidence>
<reference evidence="2 3" key="1">
    <citation type="journal article" date="2023" name="Nucleic Acids Res.">
        <title>The hologenome of Daphnia magna reveals possible DNA methylation and microbiome-mediated evolution of the host genome.</title>
        <authorList>
            <person name="Chaturvedi A."/>
            <person name="Li X."/>
            <person name="Dhandapani V."/>
            <person name="Marshall H."/>
            <person name="Kissane S."/>
            <person name="Cuenca-Cambronero M."/>
            <person name="Asole G."/>
            <person name="Calvet F."/>
            <person name="Ruiz-Romero M."/>
            <person name="Marangio P."/>
            <person name="Guigo R."/>
            <person name="Rago D."/>
            <person name="Mirbahai L."/>
            <person name="Eastwood N."/>
            <person name="Colbourne J.K."/>
            <person name="Zhou J."/>
            <person name="Mallon E."/>
            <person name="Orsini L."/>
        </authorList>
    </citation>
    <scope>NUCLEOTIDE SEQUENCE [LARGE SCALE GENOMIC DNA]</scope>
    <source>
        <strain evidence="2">LRV0_1</strain>
    </source>
</reference>
<dbReference type="EMBL" id="JAOYFB010000002">
    <property type="protein sequence ID" value="KAK4006322.1"/>
    <property type="molecule type" value="Genomic_DNA"/>
</dbReference>
<sequence>MEHIKKGCFLAIDELKRLNKSLPTGIFDLVRFGKKCRNANFLDEELIAIINSAQLNNSITEKDAKNTPTELHGKPKEVKPSKE</sequence>
<proteinExistence type="predicted"/>
<dbReference type="Proteomes" id="UP001234178">
    <property type="component" value="Unassembled WGS sequence"/>
</dbReference>